<dbReference type="InterPro" id="IPR007271">
    <property type="entry name" value="Nuc_sug_transpt"/>
</dbReference>
<feature type="transmembrane region" description="Helical" evidence="7">
    <location>
        <begin position="169"/>
        <end position="191"/>
    </location>
</feature>
<dbReference type="NCBIfam" id="TIGR00803">
    <property type="entry name" value="nst"/>
    <property type="match status" value="1"/>
</dbReference>
<name>A0ABV0RV45_9TELE</name>
<feature type="transmembrane region" description="Helical" evidence="7">
    <location>
        <begin position="203"/>
        <end position="219"/>
    </location>
</feature>
<evidence type="ECO:0000313" key="9">
    <source>
        <dbReference type="Proteomes" id="UP001434883"/>
    </source>
</evidence>
<evidence type="ECO:0000256" key="5">
    <source>
        <dbReference type="ARBA" id="ARBA00022989"/>
    </source>
</evidence>
<evidence type="ECO:0000256" key="2">
    <source>
        <dbReference type="ARBA" id="ARBA00009976"/>
    </source>
</evidence>
<evidence type="ECO:0000313" key="8">
    <source>
        <dbReference type="EMBL" id="MEQ2212145.1"/>
    </source>
</evidence>
<feature type="transmembrane region" description="Helical" evidence="7">
    <location>
        <begin position="300"/>
        <end position="326"/>
    </location>
</feature>
<keyword evidence="6 7" id="KW-0472">Membrane</keyword>
<gene>
    <name evidence="8" type="ORF">XENOCAPTIV_026100</name>
</gene>
<feature type="transmembrane region" description="Helical" evidence="7">
    <location>
        <begin position="338"/>
        <end position="356"/>
    </location>
</feature>
<sequence length="439" mass="47656">MRVMTLNLTWVGKMVTICVASLCIICTVSPLVFVFSVTPFRVLSAEPCEPWMSVEVGVFDGDRDEVFWRATEEDDTFSSAVSRETEGGSEISTSAANPADATWDSETLRATERKPLSAEIPSDLTLTSDRERWANKIKWGFLLGLMVLIYGSHAPLITLTKVDGQVPFSASSCVLMIELAKLLISLLSLALTGSTSTLKSPPYLLLVAPYAVPAVLYTFNNNLVVVMQAYMDPSSFQMLSNLKIASTALLYSVCLGKRLRSAQWVALGLLMAAGGFHSYSTLDLQGPQRADVDEGPRLHITAWGLFLVLVYCGVSGLAAVYTESVLKSQKLPLSVQNLYLYVFGVAINGLSSLSTIGSDKRFLEGYSWVVWVIIAGQAANGLLMSVVLKHGSGITRLFVISSSILVNALLSWAILGLQLTALFPLPCAMIGLAAYLYYR</sequence>
<keyword evidence="3" id="KW-0813">Transport</keyword>
<dbReference type="EMBL" id="JAHRIN010059457">
    <property type="protein sequence ID" value="MEQ2212145.1"/>
    <property type="molecule type" value="Genomic_DNA"/>
</dbReference>
<reference evidence="8 9" key="1">
    <citation type="submission" date="2021-06" db="EMBL/GenBank/DDBJ databases">
        <authorList>
            <person name="Palmer J.M."/>
        </authorList>
    </citation>
    <scope>NUCLEOTIDE SEQUENCE [LARGE SCALE GENOMIC DNA]</scope>
    <source>
        <strain evidence="8 9">XC_2019</strain>
        <tissue evidence="8">Muscle</tissue>
    </source>
</reference>
<organism evidence="8 9">
    <name type="scientific">Xenoophorus captivus</name>
    <dbReference type="NCBI Taxonomy" id="1517983"/>
    <lineage>
        <taxon>Eukaryota</taxon>
        <taxon>Metazoa</taxon>
        <taxon>Chordata</taxon>
        <taxon>Craniata</taxon>
        <taxon>Vertebrata</taxon>
        <taxon>Euteleostomi</taxon>
        <taxon>Actinopterygii</taxon>
        <taxon>Neopterygii</taxon>
        <taxon>Teleostei</taxon>
        <taxon>Neoteleostei</taxon>
        <taxon>Acanthomorphata</taxon>
        <taxon>Ovalentaria</taxon>
        <taxon>Atherinomorphae</taxon>
        <taxon>Cyprinodontiformes</taxon>
        <taxon>Goodeidae</taxon>
        <taxon>Xenoophorus</taxon>
    </lineage>
</organism>
<comment type="subcellular location">
    <subcellularLocation>
        <location evidence="1">Golgi apparatus membrane</location>
        <topology evidence="1">Multi-pass membrane protein</topology>
    </subcellularLocation>
</comment>
<evidence type="ECO:0000256" key="4">
    <source>
        <dbReference type="ARBA" id="ARBA00022692"/>
    </source>
</evidence>
<dbReference type="SUPFAM" id="SSF103481">
    <property type="entry name" value="Multidrug resistance efflux transporter EmrE"/>
    <property type="match status" value="1"/>
</dbReference>
<feature type="transmembrane region" description="Helical" evidence="7">
    <location>
        <begin position="421"/>
        <end position="438"/>
    </location>
</feature>
<keyword evidence="9" id="KW-1185">Reference proteome</keyword>
<accession>A0ABV0RV45</accession>
<dbReference type="Proteomes" id="UP001434883">
    <property type="component" value="Unassembled WGS sequence"/>
</dbReference>
<feature type="transmembrane region" description="Helical" evidence="7">
    <location>
        <begin position="139"/>
        <end position="157"/>
    </location>
</feature>
<evidence type="ECO:0000256" key="7">
    <source>
        <dbReference type="SAM" id="Phobius"/>
    </source>
</evidence>
<keyword evidence="4 7" id="KW-0812">Transmembrane</keyword>
<comment type="similarity">
    <text evidence="2">Belongs to the nucleotide-sugar transporter family. SLC35A subfamily.</text>
</comment>
<dbReference type="InterPro" id="IPR037185">
    <property type="entry name" value="EmrE-like"/>
</dbReference>
<feature type="transmembrane region" description="Helical" evidence="7">
    <location>
        <begin position="368"/>
        <end position="388"/>
    </location>
</feature>
<protein>
    <recommendedName>
        <fullName evidence="10">Solute carrier family 35 member A4</fullName>
    </recommendedName>
</protein>
<keyword evidence="5 7" id="KW-1133">Transmembrane helix</keyword>
<dbReference type="Pfam" id="PF04142">
    <property type="entry name" value="Nuc_sug_transp"/>
    <property type="match status" value="1"/>
</dbReference>
<feature type="transmembrane region" description="Helical" evidence="7">
    <location>
        <begin position="397"/>
        <end position="415"/>
    </location>
</feature>
<feature type="transmembrane region" description="Helical" evidence="7">
    <location>
        <begin position="239"/>
        <end position="255"/>
    </location>
</feature>
<evidence type="ECO:0000256" key="6">
    <source>
        <dbReference type="ARBA" id="ARBA00023136"/>
    </source>
</evidence>
<feature type="transmembrane region" description="Helical" evidence="7">
    <location>
        <begin position="262"/>
        <end position="280"/>
    </location>
</feature>
<feature type="transmembrane region" description="Helical" evidence="7">
    <location>
        <begin position="14"/>
        <end position="35"/>
    </location>
</feature>
<comment type="caution">
    <text evidence="8">The sequence shown here is derived from an EMBL/GenBank/DDBJ whole genome shotgun (WGS) entry which is preliminary data.</text>
</comment>
<keyword evidence="3" id="KW-0762">Sugar transport</keyword>
<proteinExistence type="inferred from homology"/>
<evidence type="ECO:0008006" key="10">
    <source>
        <dbReference type="Google" id="ProtNLM"/>
    </source>
</evidence>
<evidence type="ECO:0000256" key="3">
    <source>
        <dbReference type="ARBA" id="ARBA00022597"/>
    </source>
</evidence>
<evidence type="ECO:0000256" key="1">
    <source>
        <dbReference type="ARBA" id="ARBA00004653"/>
    </source>
</evidence>
<dbReference type="PANTHER" id="PTHR10231">
    <property type="entry name" value="NUCLEOTIDE-SUGAR TRANSMEMBRANE TRANSPORTER"/>
    <property type="match status" value="1"/>
</dbReference>